<evidence type="ECO:0000256" key="7">
    <source>
        <dbReference type="ARBA" id="ARBA00053401"/>
    </source>
</evidence>
<evidence type="ECO:0000256" key="13">
    <source>
        <dbReference type="SAM" id="MobiDB-lite"/>
    </source>
</evidence>
<evidence type="ECO:0000256" key="6">
    <source>
        <dbReference type="ARBA" id="ARBA00023186"/>
    </source>
</evidence>
<dbReference type="GO" id="GO:0000774">
    <property type="term" value="F:adenyl-nucleotide exchange factor activity"/>
    <property type="evidence" value="ECO:0007669"/>
    <property type="project" value="InterPro"/>
</dbReference>
<dbReference type="HOGENOM" id="CLU_057217_6_2_5"/>
<keyword evidence="15" id="KW-1185">Reference proteome</keyword>
<evidence type="ECO:0000256" key="5">
    <source>
        <dbReference type="ARBA" id="ARBA00023016"/>
    </source>
</evidence>
<feature type="region of interest" description="Disordered" evidence="13">
    <location>
        <begin position="1"/>
        <end position="39"/>
    </location>
</feature>
<comment type="subunit">
    <text evidence="3 10">Homodimer.</text>
</comment>
<evidence type="ECO:0000313" key="14">
    <source>
        <dbReference type="EMBL" id="AHX11160.1"/>
    </source>
</evidence>
<evidence type="ECO:0000256" key="2">
    <source>
        <dbReference type="ARBA" id="ARBA00009054"/>
    </source>
</evidence>
<dbReference type="KEGG" id="nhm:NHE_0195"/>
<dbReference type="RefSeq" id="WP_038558949.1">
    <property type="nucleotide sequence ID" value="NZ_CP007481.1"/>
</dbReference>
<keyword evidence="6 10" id="KW-0143">Chaperone</keyword>
<name>X5HLB0_9RICK</name>
<evidence type="ECO:0000256" key="3">
    <source>
        <dbReference type="ARBA" id="ARBA00011738"/>
    </source>
</evidence>
<keyword evidence="4 10" id="KW-0963">Cytoplasm</keyword>
<dbReference type="AlphaFoldDB" id="X5HLB0"/>
<gene>
    <name evidence="10" type="primary">grpE</name>
    <name evidence="14" type="ORF">NHE_0195</name>
</gene>
<accession>X5HLB0</accession>
<dbReference type="InterPro" id="IPR013805">
    <property type="entry name" value="GrpE_CC"/>
</dbReference>
<proteinExistence type="inferred from homology"/>
<dbReference type="SUPFAM" id="SSF58014">
    <property type="entry name" value="Coiled-coil domain of nucleotide exchange factor GrpE"/>
    <property type="match status" value="1"/>
</dbReference>
<evidence type="ECO:0000256" key="9">
    <source>
        <dbReference type="ARBA" id="ARBA00076414"/>
    </source>
</evidence>
<evidence type="ECO:0000256" key="12">
    <source>
        <dbReference type="RuleBase" id="RU004478"/>
    </source>
</evidence>
<dbReference type="InterPro" id="IPR000740">
    <property type="entry name" value="GrpE"/>
</dbReference>
<dbReference type="FunFam" id="2.30.22.10:FF:000001">
    <property type="entry name" value="Protein GrpE"/>
    <property type="match status" value="1"/>
</dbReference>
<feature type="compositionally biased region" description="Basic and acidic residues" evidence="13">
    <location>
        <begin position="1"/>
        <end position="33"/>
    </location>
</feature>
<dbReference type="HAMAP" id="MF_01151">
    <property type="entry name" value="GrpE"/>
    <property type="match status" value="1"/>
</dbReference>
<keyword evidence="5 10" id="KW-0346">Stress response</keyword>
<comment type="function">
    <text evidence="7 10 11">Participates actively in the response to hyperosmotic and heat shock by preventing the aggregation of stress-denatured proteins, in association with DnaK and GrpE. It is the nucleotide exchange factor for DnaK and may function as a thermosensor. Unfolded proteins bind initially to DnaJ; upon interaction with the DnaJ-bound protein, DnaK hydrolyzes its bound ATP, resulting in the formation of a stable complex. GrpE releases ADP from DnaK; ATP binding to DnaK triggers the release of the substrate protein, thus completing the reaction cycle. Several rounds of ATP-dependent interactions between DnaJ, DnaK and GrpE are required for fully efficient folding.</text>
</comment>
<organism evidence="14 15">
    <name type="scientific">Neorickettsia helminthoeca str. Oregon</name>
    <dbReference type="NCBI Taxonomy" id="1286528"/>
    <lineage>
        <taxon>Bacteria</taxon>
        <taxon>Pseudomonadati</taxon>
        <taxon>Pseudomonadota</taxon>
        <taxon>Alphaproteobacteria</taxon>
        <taxon>Rickettsiales</taxon>
        <taxon>Anaplasmataceae</taxon>
        <taxon>Neorickettsia</taxon>
    </lineage>
</organism>
<dbReference type="GO" id="GO:0051082">
    <property type="term" value="F:unfolded protein binding"/>
    <property type="evidence" value="ECO:0007669"/>
    <property type="project" value="TreeGrafter"/>
</dbReference>
<dbReference type="Gene3D" id="2.30.22.10">
    <property type="entry name" value="Head domain of nucleotide exchange factor GrpE"/>
    <property type="match status" value="1"/>
</dbReference>
<dbReference type="OrthoDB" id="9789811at2"/>
<evidence type="ECO:0000256" key="1">
    <source>
        <dbReference type="ARBA" id="ARBA00004496"/>
    </source>
</evidence>
<dbReference type="PRINTS" id="PR00773">
    <property type="entry name" value="GRPEPROTEIN"/>
</dbReference>
<dbReference type="Proteomes" id="UP000023755">
    <property type="component" value="Chromosome"/>
</dbReference>
<dbReference type="CDD" id="cd00446">
    <property type="entry name" value="GrpE"/>
    <property type="match status" value="1"/>
</dbReference>
<dbReference type="SUPFAM" id="SSF51064">
    <property type="entry name" value="Head domain of nucleotide exchange factor GrpE"/>
    <property type="match status" value="1"/>
</dbReference>
<evidence type="ECO:0000256" key="4">
    <source>
        <dbReference type="ARBA" id="ARBA00022490"/>
    </source>
</evidence>
<dbReference type="PROSITE" id="PS01071">
    <property type="entry name" value="GRPE"/>
    <property type="match status" value="1"/>
</dbReference>
<evidence type="ECO:0000256" key="8">
    <source>
        <dbReference type="ARBA" id="ARBA00072274"/>
    </source>
</evidence>
<dbReference type="PANTHER" id="PTHR21237:SF23">
    <property type="entry name" value="GRPE PROTEIN HOMOLOG, MITOCHONDRIAL"/>
    <property type="match status" value="1"/>
</dbReference>
<dbReference type="GO" id="GO:0051087">
    <property type="term" value="F:protein-folding chaperone binding"/>
    <property type="evidence" value="ECO:0007669"/>
    <property type="project" value="InterPro"/>
</dbReference>
<comment type="similarity">
    <text evidence="2 10 12">Belongs to the GrpE family.</text>
</comment>
<dbReference type="EMBL" id="CP007481">
    <property type="protein sequence ID" value="AHX11160.1"/>
    <property type="molecule type" value="Genomic_DNA"/>
</dbReference>
<reference evidence="14 15" key="1">
    <citation type="submission" date="2014-03" db="EMBL/GenBank/DDBJ databases">
        <title>Sequencing and Comparison of Genomes and Transcriptome Profiles of Human Ehrlichiosis Agents.</title>
        <authorList>
            <person name="Lin M."/>
            <person name="Daugherty S.C."/>
            <person name="Nagaraj S."/>
            <person name="Cheng Z."/>
            <person name="Xiong Q."/>
            <person name="Lin F.-Y."/>
            <person name="Sengamalay N."/>
            <person name="Ott S."/>
            <person name="Godinez A."/>
            <person name="Tallon L.J."/>
            <person name="Sadzewicz L."/>
            <person name="Fraser C.M."/>
            <person name="Dunning Hotopp J.C."/>
            <person name="Rikihisa Y."/>
        </authorList>
    </citation>
    <scope>NUCLEOTIDE SEQUENCE [LARGE SCALE GENOMIC DNA]</scope>
    <source>
        <strain evidence="14 15">Oregon</strain>
    </source>
</reference>
<dbReference type="InterPro" id="IPR009012">
    <property type="entry name" value="GrpE_head"/>
</dbReference>
<comment type="subcellular location">
    <subcellularLocation>
        <location evidence="1 10">Cytoplasm</location>
    </subcellularLocation>
</comment>
<protein>
    <recommendedName>
        <fullName evidence="8 10">Protein GrpE</fullName>
    </recommendedName>
    <alternativeName>
        <fullName evidence="9 10">HSP-70 cofactor</fullName>
    </alternativeName>
</protein>
<evidence type="ECO:0000256" key="11">
    <source>
        <dbReference type="RuleBase" id="RU000639"/>
    </source>
</evidence>
<dbReference type="Pfam" id="PF01025">
    <property type="entry name" value="GrpE"/>
    <property type="match status" value="1"/>
</dbReference>
<evidence type="ECO:0000256" key="10">
    <source>
        <dbReference type="HAMAP-Rule" id="MF_01151"/>
    </source>
</evidence>
<dbReference type="PANTHER" id="PTHR21237">
    <property type="entry name" value="GRPE PROTEIN"/>
    <property type="match status" value="1"/>
</dbReference>
<sequence>MSENKSDKETKRNEERDPIFKKIIQERAPKNEESSGAGFISEEDFKKEVDLWKKKLMYALAEQENLKKNVAREIEKTRDFAISDLAKEILTSVESLEKAVAHMVENKIEGPLLEGSKLTLEAIFSALKKGGVEKIEAKGVLFDHNVHQAVSTVKNDELPNNTVFEVLQDGYIIKGRLLRPAIVVVVENGCSS</sequence>
<dbReference type="GO" id="GO:0005737">
    <property type="term" value="C:cytoplasm"/>
    <property type="evidence" value="ECO:0007669"/>
    <property type="project" value="UniProtKB-SubCell"/>
</dbReference>
<dbReference type="GO" id="GO:0006457">
    <property type="term" value="P:protein folding"/>
    <property type="evidence" value="ECO:0007669"/>
    <property type="project" value="InterPro"/>
</dbReference>
<dbReference type="GO" id="GO:0042803">
    <property type="term" value="F:protein homodimerization activity"/>
    <property type="evidence" value="ECO:0007669"/>
    <property type="project" value="InterPro"/>
</dbReference>
<evidence type="ECO:0000313" key="15">
    <source>
        <dbReference type="Proteomes" id="UP000023755"/>
    </source>
</evidence>
<dbReference type="Gene3D" id="3.90.20.20">
    <property type="match status" value="1"/>
</dbReference>
<dbReference type="STRING" id="1286528.NHE_0195"/>